<name>A0A9D2NV40_9FIRM</name>
<reference evidence="8" key="2">
    <citation type="submission" date="2021-04" db="EMBL/GenBank/DDBJ databases">
        <authorList>
            <person name="Gilroy R."/>
        </authorList>
    </citation>
    <scope>NUCLEOTIDE SEQUENCE</scope>
    <source>
        <strain evidence="8">CHK187-11901</strain>
    </source>
</reference>
<evidence type="ECO:0000256" key="1">
    <source>
        <dbReference type="ARBA" id="ARBA00004162"/>
    </source>
</evidence>
<sequence>MDDFLNYMQNIVTPELLIYMAVALAALIILTILLKGMRKRRLKGMQAGLESQYNEIKGIPLAFKFNKAVALSRVNENMLSKVNECRPTFDAVQETLKECGVLLAEAEDLLFVRKNKAAARKMETLRTNLEQCRKDADHVNQVLDEILEQESEQRAQINVLKEKFRGIRKLFQENRPSYHQSDEYIEERFAHVEKKFSLFEEWMFASEFDKAHEQLMEISADIEELTDQLHDLPSLYEQARGVLPRAIDEIGLRYAQTRNKGVYLEHLEVQKNLDIISDQLKDNLNRLRNGSLTDVKSNLDAMNERLASLQELIVREDQAYDEIHNGMEDTFRSVKRVNEMFAEIVQLYQRVNERFGFEDWSVRLAKANAQLEEMNGLVEEVRKTAEANKIASSTQLVEYRELVKSVQLFGKDVETMKQMLTTACSDEERAKNQLVKLQMILNEVRLKTRCHRLPSISSQYNADLQEGDRLIRRVRSVLEHTPLDVSELNADLQEAIDFIYKLYNNASNLVGIAIMVENAIVFGNRYRSSYPSIDSELTRAELSFQNGEYTKALKIAIQSIEKMHPGIYEKLIKTNDPGIMNQAA</sequence>
<evidence type="ECO:0000256" key="3">
    <source>
        <dbReference type="ARBA" id="ARBA00022989"/>
    </source>
</evidence>
<reference evidence="8" key="1">
    <citation type="journal article" date="2021" name="PeerJ">
        <title>Extensive microbial diversity within the chicken gut microbiome revealed by metagenomics and culture.</title>
        <authorList>
            <person name="Gilroy R."/>
            <person name="Ravi A."/>
            <person name="Getino M."/>
            <person name="Pursley I."/>
            <person name="Horton D.L."/>
            <person name="Alikhan N.F."/>
            <person name="Baker D."/>
            <person name="Gharbi K."/>
            <person name="Hall N."/>
            <person name="Watson M."/>
            <person name="Adriaenssens E.M."/>
            <person name="Foster-Nyarko E."/>
            <person name="Jarju S."/>
            <person name="Secka A."/>
            <person name="Antonio M."/>
            <person name="Oren A."/>
            <person name="Chaudhuri R.R."/>
            <person name="La Ragione R."/>
            <person name="Hildebrand F."/>
            <person name="Pallen M.J."/>
        </authorList>
    </citation>
    <scope>NUCLEOTIDE SEQUENCE</scope>
    <source>
        <strain evidence="8">CHK187-11901</strain>
    </source>
</reference>
<dbReference type="EMBL" id="DWWM01000057">
    <property type="protein sequence ID" value="HJC37293.1"/>
    <property type="molecule type" value="Genomic_DNA"/>
</dbReference>
<comment type="caution">
    <text evidence="8">The sequence shown here is derived from an EMBL/GenBank/DDBJ whole genome shotgun (WGS) entry which is preliminary data.</text>
</comment>
<feature type="coiled-coil region" evidence="6">
    <location>
        <begin position="115"/>
        <end position="163"/>
    </location>
</feature>
<evidence type="ECO:0000313" key="8">
    <source>
        <dbReference type="EMBL" id="HJC37293.1"/>
    </source>
</evidence>
<evidence type="ECO:0000313" key="9">
    <source>
        <dbReference type="Proteomes" id="UP000823896"/>
    </source>
</evidence>
<keyword evidence="3 7" id="KW-1133">Transmembrane helix</keyword>
<keyword evidence="5" id="KW-0131">Cell cycle</keyword>
<evidence type="ECO:0000256" key="6">
    <source>
        <dbReference type="SAM" id="Coils"/>
    </source>
</evidence>
<organism evidence="8 9">
    <name type="scientific">Candidatus Merdibacter merdavium</name>
    <dbReference type="NCBI Taxonomy" id="2838692"/>
    <lineage>
        <taxon>Bacteria</taxon>
        <taxon>Bacillati</taxon>
        <taxon>Bacillota</taxon>
        <taxon>Erysipelotrichia</taxon>
        <taxon>Erysipelotrichales</taxon>
        <taxon>Erysipelotrichaceae</taxon>
        <taxon>Merdibacter</taxon>
    </lineage>
</organism>
<dbReference type="GO" id="GO:0000921">
    <property type="term" value="P:septin ring assembly"/>
    <property type="evidence" value="ECO:0007669"/>
    <property type="project" value="InterPro"/>
</dbReference>
<dbReference type="GO" id="GO:0005940">
    <property type="term" value="C:septin ring"/>
    <property type="evidence" value="ECO:0007669"/>
    <property type="project" value="InterPro"/>
</dbReference>
<dbReference type="AlphaFoldDB" id="A0A9D2NV40"/>
<accession>A0A9D2NV40</accession>
<evidence type="ECO:0000256" key="5">
    <source>
        <dbReference type="ARBA" id="ARBA00023210"/>
    </source>
</evidence>
<evidence type="ECO:0000256" key="2">
    <source>
        <dbReference type="ARBA" id="ARBA00022692"/>
    </source>
</evidence>
<feature type="transmembrane region" description="Helical" evidence="7">
    <location>
        <begin position="16"/>
        <end position="34"/>
    </location>
</feature>
<keyword evidence="5" id="KW-0132">Cell division</keyword>
<proteinExistence type="predicted"/>
<gene>
    <name evidence="8" type="ORF">H9702_09240</name>
</gene>
<feature type="coiled-coil region" evidence="6">
    <location>
        <begin position="292"/>
        <end position="319"/>
    </location>
</feature>
<dbReference type="GO" id="GO:0000917">
    <property type="term" value="P:division septum assembly"/>
    <property type="evidence" value="ECO:0007669"/>
    <property type="project" value="UniProtKB-KW"/>
</dbReference>
<protein>
    <submittedName>
        <fullName evidence="8">Septation ring formation regulator EzrA</fullName>
    </submittedName>
</protein>
<keyword evidence="6" id="KW-0175">Coiled coil</keyword>
<keyword evidence="4 7" id="KW-0472">Membrane</keyword>
<dbReference type="Proteomes" id="UP000823896">
    <property type="component" value="Unassembled WGS sequence"/>
</dbReference>
<evidence type="ECO:0000256" key="4">
    <source>
        <dbReference type="ARBA" id="ARBA00023136"/>
    </source>
</evidence>
<keyword evidence="5" id="KW-0717">Septation</keyword>
<evidence type="ECO:0000256" key="7">
    <source>
        <dbReference type="SAM" id="Phobius"/>
    </source>
</evidence>
<comment type="subcellular location">
    <subcellularLocation>
        <location evidence="1">Cell membrane</location>
        <topology evidence="1">Single-pass membrane protein</topology>
    </subcellularLocation>
</comment>
<keyword evidence="2 7" id="KW-0812">Transmembrane</keyword>
<dbReference type="InterPro" id="IPR010379">
    <property type="entry name" value="EzrA"/>
</dbReference>
<dbReference type="Pfam" id="PF06160">
    <property type="entry name" value="EzrA"/>
    <property type="match status" value="1"/>
</dbReference>
<dbReference type="GO" id="GO:0005886">
    <property type="term" value="C:plasma membrane"/>
    <property type="evidence" value="ECO:0007669"/>
    <property type="project" value="UniProtKB-SubCell"/>
</dbReference>